<proteinExistence type="predicted"/>
<gene>
    <name evidence="2" type="primary">ORF185864</name>
</gene>
<reference evidence="2" key="1">
    <citation type="submission" date="2014-12" db="EMBL/GenBank/DDBJ databases">
        <title>Insight into the proteome of Arion vulgaris.</title>
        <authorList>
            <person name="Aradska J."/>
            <person name="Bulat T."/>
            <person name="Smidak R."/>
            <person name="Sarate P."/>
            <person name="Gangsoo J."/>
            <person name="Sialana F."/>
            <person name="Bilban M."/>
            <person name="Lubec G."/>
        </authorList>
    </citation>
    <scope>NUCLEOTIDE SEQUENCE</scope>
    <source>
        <tissue evidence="2">Skin</tissue>
    </source>
</reference>
<feature type="non-terminal residue" evidence="2">
    <location>
        <position position="63"/>
    </location>
</feature>
<dbReference type="EMBL" id="HACG01045101">
    <property type="protein sequence ID" value="CEK91966.1"/>
    <property type="molecule type" value="Transcribed_RNA"/>
</dbReference>
<evidence type="ECO:0000313" key="2">
    <source>
        <dbReference type="EMBL" id="CEK91966.1"/>
    </source>
</evidence>
<feature type="region of interest" description="Disordered" evidence="1">
    <location>
        <begin position="18"/>
        <end position="63"/>
    </location>
</feature>
<evidence type="ECO:0000256" key="1">
    <source>
        <dbReference type="SAM" id="MobiDB-lite"/>
    </source>
</evidence>
<dbReference type="AlphaFoldDB" id="A0A0B7BI37"/>
<accession>A0A0B7BI37</accession>
<organism evidence="2">
    <name type="scientific">Arion vulgaris</name>
    <dbReference type="NCBI Taxonomy" id="1028688"/>
    <lineage>
        <taxon>Eukaryota</taxon>
        <taxon>Metazoa</taxon>
        <taxon>Spiralia</taxon>
        <taxon>Lophotrochozoa</taxon>
        <taxon>Mollusca</taxon>
        <taxon>Gastropoda</taxon>
        <taxon>Heterobranchia</taxon>
        <taxon>Euthyneura</taxon>
        <taxon>Panpulmonata</taxon>
        <taxon>Eupulmonata</taxon>
        <taxon>Stylommatophora</taxon>
        <taxon>Helicina</taxon>
        <taxon>Arionoidea</taxon>
        <taxon>Arionidae</taxon>
        <taxon>Arion</taxon>
    </lineage>
</organism>
<name>A0A0B7BI37_9EUPU</name>
<protein>
    <submittedName>
        <fullName evidence="2">Uncharacterized protein</fullName>
    </submittedName>
</protein>
<feature type="compositionally biased region" description="Basic and acidic residues" evidence="1">
    <location>
        <begin position="45"/>
        <end position="54"/>
    </location>
</feature>
<sequence length="63" mass="7401">MKTIRERQLKKFTSYAALFPHPPRAPSHMEPQRRNSDEPAGLVKQTKETEERSQFLDFLNKST</sequence>